<sequence length="352" mass="38722">MAVPAPRALAIEEHHHLHHLHQSTNLFGACYESSYPISHQQLNAFSGPESELTCNASGSRKRSRMPDGAATNSLFSGMKSAALATGLQLSGDQTRMVASAATSTSGRPAVVSPVAKDIVSFLYNQNLEIDALIRLQVWMGILPLDLTFSRDLELDFLLSIWVQNERLKSGMEEIRKRHCRAMMSALEDRVAKRMMEKDAELEMARRRNADLEEKLRQLAAENQIWFNVARNNEAVVSGLRSTLEQALLQNAAVGVPPVEGVGDSDGGAFAVDDAQSCCFEARIAGGDEEADAERENKALKRRIECKVCGEREACVLVLPCRHFCLCKDCESFVDTCPVCQSAKNGNLHVFLS</sequence>
<reference evidence="2" key="1">
    <citation type="journal article" date="2022" name="Nat. Commun.">
        <title>Chromosome evolution and the genetic basis of agronomically important traits in greater yam.</title>
        <authorList>
            <person name="Bredeson J.V."/>
            <person name="Lyons J.B."/>
            <person name="Oniyinde I.O."/>
            <person name="Okereke N.R."/>
            <person name="Kolade O."/>
            <person name="Nnabue I."/>
            <person name="Nwadili C.O."/>
            <person name="Hribova E."/>
            <person name="Parker M."/>
            <person name="Nwogha J."/>
            <person name="Shu S."/>
            <person name="Carlson J."/>
            <person name="Kariba R."/>
            <person name="Muthemba S."/>
            <person name="Knop K."/>
            <person name="Barton G.J."/>
            <person name="Sherwood A.V."/>
            <person name="Lopez-Montes A."/>
            <person name="Asiedu R."/>
            <person name="Jamnadass R."/>
            <person name="Muchugi A."/>
            <person name="Goodstein D."/>
            <person name="Egesi C.N."/>
            <person name="Featherston J."/>
            <person name="Asfaw A."/>
            <person name="Simpson G.G."/>
            <person name="Dolezel J."/>
            <person name="Hendre P.S."/>
            <person name="Van Deynze A."/>
            <person name="Kumar P.L."/>
            <person name="Obidiegwu J.E."/>
            <person name="Bhattacharjee R."/>
            <person name="Rokhsar D.S."/>
        </authorList>
    </citation>
    <scope>NUCLEOTIDE SEQUENCE [LARGE SCALE GENOMIC DNA]</scope>
    <source>
        <strain evidence="2">cv. TDa95/00328</strain>
    </source>
</reference>
<gene>
    <name evidence="1" type="ORF">IHE45_19G099500</name>
</gene>
<name>A0ACB7U0F7_DIOAL</name>
<protein>
    <submittedName>
        <fullName evidence="1">E3 ubiquitin ligase protein</fullName>
    </submittedName>
</protein>
<evidence type="ECO:0000313" key="1">
    <source>
        <dbReference type="EMBL" id="KAH7653740.1"/>
    </source>
</evidence>
<dbReference type="Proteomes" id="UP000827976">
    <property type="component" value="Chromosome 19"/>
</dbReference>
<comment type="caution">
    <text evidence="1">The sequence shown here is derived from an EMBL/GenBank/DDBJ whole genome shotgun (WGS) entry which is preliminary data.</text>
</comment>
<proteinExistence type="predicted"/>
<accession>A0ACB7U0F7</accession>
<keyword evidence="2" id="KW-1185">Reference proteome</keyword>
<dbReference type="EMBL" id="CM037029">
    <property type="protein sequence ID" value="KAH7653740.1"/>
    <property type="molecule type" value="Genomic_DNA"/>
</dbReference>
<organism evidence="1 2">
    <name type="scientific">Dioscorea alata</name>
    <name type="common">Purple yam</name>
    <dbReference type="NCBI Taxonomy" id="55571"/>
    <lineage>
        <taxon>Eukaryota</taxon>
        <taxon>Viridiplantae</taxon>
        <taxon>Streptophyta</taxon>
        <taxon>Embryophyta</taxon>
        <taxon>Tracheophyta</taxon>
        <taxon>Spermatophyta</taxon>
        <taxon>Magnoliopsida</taxon>
        <taxon>Liliopsida</taxon>
        <taxon>Dioscoreales</taxon>
        <taxon>Dioscoreaceae</taxon>
        <taxon>Dioscorea</taxon>
    </lineage>
</organism>
<evidence type="ECO:0000313" key="2">
    <source>
        <dbReference type="Proteomes" id="UP000827976"/>
    </source>
</evidence>